<protein>
    <submittedName>
        <fullName evidence="7">NAD(P)/FAD-dependent oxidoreductase</fullName>
    </submittedName>
</protein>
<dbReference type="PANTHER" id="PTHR42913:SF3">
    <property type="entry name" value="64 KDA MITOCHONDRIAL NADH DEHYDROGENASE (EUROFUNG)"/>
    <property type="match status" value="1"/>
</dbReference>
<name>A0A8J7C7S4_9CYAN</name>
<dbReference type="Pfam" id="PF07992">
    <property type="entry name" value="Pyr_redox_2"/>
    <property type="match status" value="1"/>
</dbReference>
<reference evidence="7" key="1">
    <citation type="submission" date="2020-09" db="EMBL/GenBank/DDBJ databases">
        <title>Iningainema tapete sp. nov. (Scytonemataceae, Cyanobacteria) from greenhouses in central Florida (USA) produces two types of nodularin with biosynthetic potential for microcystin-LR and anabaenopeptins.</title>
        <authorList>
            <person name="Berthold D.E."/>
            <person name="Lefler F.W."/>
            <person name="Huang I.-S."/>
            <person name="Abdulla H."/>
            <person name="Zimba P.V."/>
            <person name="Laughinghouse H.D. IV."/>
        </authorList>
    </citation>
    <scope>NUCLEOTIDE SEQUENCE</scope>
    <source>
        <strain evidence="7">BLCCT55</strain>
    </source>
</reference>
<keyword evidence="4" id="KW-0274">FAD</keyword>
<evidence type="ECO:0000256" key="5">
    <source>
        <dbReference type="ARBA" id="ARBA00023002"/>
    </source>
</evidence>
<organism evidence="7 8">
    <name type="scientific">Iningainema tapete BLCC-T55</name>
    <dbReference type="NCBI Taxonomy" id="2748662"/>
    <lineage>
        <taxon>Bacteria</taxon>
        <taxon>Bacillati</taxon>
        <taxon>Cyanobacteriota</taxon>
        <taxon>Cyanophyceae</taxon>
        <taxon>Nostocales</taxon>
        <taxon>Scytonemataceae</taxon>
        <taxon>Iningainema tapete</taxon>
    </lineage>
</organism>
<evidence type="ECO:0000259" key="6">
    <source>
        <dbReference type="Pfam" id="PF07992"/>
    </source>
</evidence>
<dbReference type="PRINTS" id="PR00368">
    <property type="entry name" value="FADPNR"/>
</dbReference>
<dbReference type="InterPro" id="IPR036188">
    <property type="entry name" value="FAD/NAD-bd_sf"/>
</dbReference>
<dbReference type="Proteomes" id="UP000629098">
    <property type="component" value="Unassembled WGS sequence"/>
</dbReference>
<keyword evidence="3" id="KW-0285">Flavoprotein</keyword>
<evidence type="ECO:0000313" key="8">
    <source>
        <dbReference type="Proteomes" id="UP000629098"/>
    </source>
</evidence>
<comment type="cofactor">
    <cofactor evidence="1">
        <name>FAD</name>
        <dbReference type="ChEBI" id="CHEBI:57692"/>
    </cofactor>
</comment>
<comment type="similarity">
    <text evidence="2">Belongs to the NADH dehydrogenase family.</text>
</comment>
<keyword evidence="5" id="KW-0560">Oxidoreductase</keyword>
<keyword evidence="8" id="KW-1185">Reference proteome</keyword>
<dbReference type="InterPro" id="IPR051169">
    <property type="entry name" value="NADH-Q_oxidoreductase"/>
</dbReference>
<proteinExistence type="inferred from homology"/>
<dbReference type="RefSeq" id="WP_190829706.1">
    <property type="nucleotide sequence ID" value="NZ_CAWPPI010000057.1"/>
</dbReference>
<sequence length="492" mass="53875">MNNTTPTVILGGGFAGLFTALHLCSGHYPRPIILIDQAERFVFKPLLYELLSGEMTDIQVQPRYDELLNCDGITFVQDSVRHIDLQQRQVKLASGLSYSYSNLVLALGSTSSYFGIKGVQEYTFGFRTGDDAQALKRHLRECLQRASQTNDPEQRRSLLTVAVIGAGPSGIEMAATLADLLPKWYLQFGGNPEEIKIVIVNRGKQILQGDVNSGLRQTALQALQQRTVPVELVLGASVKTIYCDRLEYQQDDQLKTRSAATMIWTAGNGVHPLLQNLSIPEQGRDSAGRLRVTPTLQLPDFLEVFVGGDCAVLDQPLPATAQVAYQQGAAIAHNLQAIAKGNQLKPATVSMRGTLMKLGLGEGVANLFDRFMIIGRSGHLIRQGTYLELLPTPVHNFKATVGWLTDELFRRYSQPILKSQPQTPVLQWAGNAAAALVMISSGLLFWRTVQQTQFEQALQPTGLPALLNQIQQGESAPLGKSKVKSQKSKVGS</sequence>
<evidence type="ECO:0000256" key="2">
    <source>
        <dbReference type="ARBA" id="ARBA00005272"/>
    </source>
</evidence>
<evidence type="ECO:0000256" key="4">
    <source>
        <dbReference type="ARBA" id="ARBA00022827"/>
    </source>
</evidence>
<dbReference type="PANTHER" id="PTHR42913">
    <property type="entry name" value="APOPTOSIS-INDUCING FACTOR 1"/>
    <property type="match status" value="1"/>
</dbReference>
<dbReference type="GO" id="GO:0019646">
    <property type="term" value="P:aerobic electron transport chain"/>
    <property type="evidence" value="ECO:0007669"/>
    <property type="project" value="TreeGrafter"/>
</dbReference>
<dbReference type="GO" id="GO:0003955">
    <property type="term" value="F:NAD(P)H dehydrogenase (quinone) activity"/>
    <property type="evidence" value="ECO:0007669"/>
    <property type="project" value="TreeGrafter"/>
</dbReference>
<dbReference type="EMBL" id="JACXAE010000057">
    <property type="protein sequence ID" value="MBD2773656.1"/>
    <property type="molecule type" value="Genomic_DNA"/>
</dbReference>
<evidence type="ECO:0000256" key="3">
    <source>
        <dbReference type="ARBA" id="ARBA00022630"/>
    </source>
</evidence>
<evidence type="ECO:0000256" key="1">
    <source>
        <dbReference type="ARBA" id="ARBA00001974"/>
    </source>
</evidence>
<feature type="domain" description="FAD/NAD(P)-binding" evidence="6">
    <location>
        <begin position="7"/>
        <end position="328"/>
    </location>
</feature>
<comment type="caution">
    <text evidence="7">The sequence shown here is derived from an EMBL/GenBank/DDBJ whole genome shotgun (WGS) entry which is preliminary data.</text>
</comment>
<dbReference type="InterPro" id="IPR023753">
    <property type="entry name" value="FAD/NAD-binding_dom"/>
</dbReference>
<dbReference type="Gene3D" id="3.50.50.100">
    <property type="match status" value="1"/>
</dbReference>
<dbReference type="SUPFAM" id="SSF51905">
    <property type="entry name" value="FAD/NAD(P)-binding domain"/>
    <property type="match status" value="2"/>
</dbReference>
<gene>
    <name evidence="7" type="ORF">ICL16_16640</name>
</gene>
<dbReference type="AlphaFoldDB" id="A0A8J7C7S4"/>
<evidence type="ECO:0000313" key="7">
    <source>
        <dbReference type="EMBL" id="MBD2773656.1"/>
    </source>
</evidence>
<accession>A0A8J7C7S4</accession>